<accession>A0A0S2IPG7</accession>
<dbReference type="EMBL" id="CP012029">
    <property type="protein sequence ID" value="ALO25567.1"/>
    <property type="molecule type" value="Genomic_DNA"/>
</dbReference>
<evidence type="ECO:0000313" key="1">
    <source>
        <dbReference type="EMBL" id="ALO25567.1"/>
    </source>
</evidence>
<evidence type="ECO:0000313" key="2">
    <source>
        <dbReference type="Proteomes" id="UP000058857"/>
    </source>
</evidence>
<gene>
    <name evidence="1" type="ORF">LBBP_01267</name>
</gene>
<protein>
    <submittedName>
        <fullName evidence="1">Uncharacterized protein</fullName>
    </submittedName>
</protein>
<sequence length="49" mass="5573">MDSIPANELALRDIRKSGITDFPELFFPAKLPESSLKNGLSMSFWFILK</sequence>
<dbReference type="PATRIC" id="fig|280505.15.peg.1234"/>
<reference evidence="1 2" key="1">
    <citation type="journal article" date="2015" name="PLoS Negl. Trop. Dis.">
        <title>Distribution of Plasmids in Distinct Leptospira Pathogenic Species.</title>
        <authorList>
            <person name="Wang Y."/>
            <person name="Zhuang X."/>
            <person name="Zhong Y."/>
            <person name="Zhang C."/>
            <person name="Zhang Y."/>
            <person name="Zeng L."/>
            <person name="Zhu Y."/>
            <person name="He P."/>
            <person name="Dong K."/>
            <person name="Pal U."/>
            <person name="Guo X."/>
            <person name="Qin J."/>
        </authorList>
    </citation>
    <scope>NUCLEOTIDE SEQUENCE [LARGE SCALE GENOMIC DNA]</scope>
    <source>
        <strain evidence="1 2">56604</strain>
    </source>
</reference>
<organism evidence="1">
    <name type="scientific">Leptospira borgpetersenii serovar Ballum</name>
    <dbReference type="NCBI Taxonomy" id="280505"/>
    <lineage>
        <taxon>Bacteria</taxon>
        <taxon>Pseudomonadati</taxon>
        <taxon>Spirochaetota</taxon>
        <taxon>Spirochaetia</taxon>
        <taxon>Leptospirales</taxon>
        <taxon>Leptospiraceae</taxon>
        <taxon>Leptospira</taxon>
    </lineage>
</organism>
<dbReference type="AlphaFoldDB" id="A0A0S2IPG7"/>
<dbReference type="Proteomes" id="UP000058857">
    <property type="component" value="Chromosome 1"/>
</dbReference>
<name>A0A0S2IPG7_LEPBO</name>
<proteinExistence type="predicted"/>